<name>A0A6A4VQI8_AMPAM</name>
<evidence type="ECO:0000313" key="3">
    <source>
        <dbReference type="Proteomes" id="UP000440578"/>
    </source>
</evidence>
<organism evidence="2 3">
    <name type="scientific">Amphibalanus amphitrite</name>
    <name type="common">Striped barnacle</name>
    <name type="synonym">Balanus amphitrite</name>
    <dbReference type="NCBI Taxonomy" id="1232801"/>
    <lineage>
        <taxon>Eukaryota</taxon>
        <taxon>Metazoa</taxon>
        <taxon>Ecdysozoa</taxon>
        <taxon>Arthropoda</taxon>
        <taxon>Crustacea</taxon>
        <taxon>Multicrustacea</taxon>
        <taxon>Cirripedia</taxon>
        <taxon>Thoracica</taxon>
        <taxon>Thoracicalcarea</taxon>
        <taxon>Balanomorpha</taxon>
        <taxon>Balanoidea</taxon>
        <taxon>Balanidae</taxon>
        <taxon>Amphibalaninae</taxon>
        <taxon>Amphibalanus</taxon>
    </lineage>
</organism>
<sequence length="92" mass="9908">MMSKTFNEGKSKTDMDPARFASFALRTSEFTPAAKALILKDLEEAMLFRATGKVGAVEFRKWMAARRDPTVDTGAQGATAGPGPAKEPRSGK</sequence>
<dbReference type="AlphaFoldDB" id="A0A6A4VQI8"/>
<accession>A0A6A4VQI8</accession>
<reference evidence="2 3" key="1">
    <citation type="submission" date="2019-07" db="EMBL/GenBank/DDBJ databases">
        <title>Draft genome assembly of a fouling barnacle, Amphibalanus amphitrite (Darwin, 1854): The first reference genome for Thecostraca.</title>
        <authorList>
            <person name="Kim W."/>
        </authorList>
    </citation>
    <scope>NUCLEOTIDE SEQUENCE [LARGE SCALE GENOMIC DNA]</scope>
    <source>
        <strain evidence="2">SNU_AA5</strain>
        <tissue evidence="2">Soma without cirri and trophi</tissue>
    </source>
</reference>
<dbReference type="EMBL" id="VIIS01001591">
    <property type="protein sequence ID" value="KAF0295923.1"/>
    <property type="molecule type" value="Genomic_DNA"/>
</dbReference>
<protein>
    <submittedName>
        <fullName evidence="2">Uncharacterized protein</fullName>
    </submittedName>
</protein>
<proteinExistence type="predicted"/>
<evidence type="ECO:0000313" key="2">
    <source>
        <dbReference type="EMBL" id="KAF0295923.1"/>
    </source>
</evidence>
<feature type="region of interest" description="Disordered" evidence="1">
    <location>
        <begin position="68"/>
        <end position="92"/>
    </location>
</feature>
<gene>
    <name evidence="2" type="ORF">FJT64_006634</name>
</gene>
<comment type="caution">
    <text evidence="2">The sequence shown here is derived from an EMBL/GenBank/DDBJ whole genome shotgun (WGS) entry which is preliminary data.</text>
</comment>
<evidence type="ECO:0000256" key="1">
    <source>
        <dbReference type="SAM" id="MobiDB-lite"/>
    </source>
</evidence>
<keyword evidence="3" id="KW-1185">Reference proteome</keyword>
<dbReference type="Proteomes" id="UP000440578">
    <property type="component" value="Unassembled WGS sequence"/>
</dbReference>
<feature type="compositionally biased region" description="Low complexity" evidence="1">
    <location>
        <begin position="73"/>
        <end position="84"/>
    </location>
</feature>